<evidence type="ECO:0000256" key="2">
    <source>
        <dbReference type="ARBA" id="ARBA00022490"/>
    </source>
</evidence>
<dbReference type="InterPro" id="IPR012795">
    <property type="entry name" value="tRNA_Ile_lys_synt_N"/>
</dbReference>
<dbReference type="Pfam" id="PF09179">
    <property type="entry name" value="TilS"/>
    <property type="match status" value="1"/>
</dbReference>
<accession>A0A6J6EHY1</accession>
<dbReference type="InterPro" id="IPR011063">
    <property type="entry name" value="TilS/TtcA_N"/>
</dbReference>
<dbReference type="Gene3D" id="3.40.50.620">
    <property type="entry name" value="HUPs"/>
    <property type="match status" value="1"/>
</dbReference>
<dbReference type="HAMAP" id="MF_01161">
    <property type="entry name" value="tRNA_Ile_lys_synt"/>
    <property type="match status" value="1"/>
</dbReference>
<evidence type="ECO:0000259" key="9">
    <source>
        <dbReference type="Pfam" id="PF09179"/>
    </source>
</evidence>
<dbReference type="EMBL" id="CAEZTL010000077">
    <property type="protein sequence ID" value="CAB4572608.1"/>
    <property type="molecule type" value="Genomic_DNA"/>
</dbReference>
<name>A0A6J6EHY1_9ZZZZ</name>
<evidence type="ECO:0000256" key="6">
    <source>
        <dbReference type="ARBA" id="ARBA00022840"/>
    </source>
</evidence>
<reference evidence="10" key="1">
    <citation type="submission" date="2020-05" db="EMBL/GenBank/DDBJ databases">
        <authorList>
            <person name="Chiriac C."/>
            <person name="Salcher M."/>
            <person name="Ghai R."/>
            <person name="Kavagutti S V."/>
        </authorList>
    </citation>
    <scope>NUCLEOTIDE SEQUENCE</scope>
</reference>
<dbReference type="PANTHER" id="PTHR43033:SF1">
    <property type="entry name" value="TRNA(ILE)-LYSIDINE SYNTHASE-RELATED"/>
    <property type="match status" value="1"/>
</dbReference>
<feature type="domain" description="tRNA(Ile)-lysidine/2-thiocytidine synthase N-terminal" evidence="8">
    <location>
        <begin position="25"/>
        <end position="200"/>
    </location>
</feature>
<dbReference type="InterPro" id="IPR012094">
    <property type="entry name" value="tRNA_Ile_lys_synt"/>
</dbReference>
<dbReference type="NCBIfam" id="TIGR02432">
    <property type="entry name" value="lysidine_TilS_N"/>
    <property type="match status" value="1"/>
</dbReference>
<dbReference type="AlphaFoldDB" id="A0A6J6EHY1"/>
<protein>
    <recommendedName>
        <fullName evidence="1">tRNA(Ile)-lysidine synthetase</fullName>
        <ecNumber evidence="1">6.3.4.19</ecNumber>
    </recommendedName>
</protein>
<dbReference type="PANTHER" id="PTHR43033">
    <property type="entry name" value="TRNA(ILE)-LYSIDINE SYNTHASE-RELATED"/>
    <property type="match status" value="1"/>
</dbReference>
<feature type="domain" description="tRNA(Ile)-lysidine synthase substrate-binding" evidence="9">
    <location>
        <begin position="249"/>
        <end position="314"/>
    </location>
</feature>
<dbReference type="GO" id="GO:0032267">
    <property type="term" value="F:tRNA(Ile)-lysidine synthase activity"/>
    <property type="evidence" value="ECO:0007669"/>
    <property type="project" value="UniProtKB-EC"/>
</dbReference>
<evidence type="ECO:0000256" key="4">
    <source>
        <dbReference type="ARBA" id="ARBA00022694"/>
    </source>
</evidence>
<dbReference type="GO" id="GO:0005524">
    <property type="term" value="F:ATP binding"/>
    <property type="evidence" value="ECO:0007669"/>
    <property type="project" value="UniProtKB-KW"/>
</dbReference>
<dbReference type="Gene3D" id="1.20.59.20">
    <property type="match status" value="1"/>
</dbReference>
<dbReference type="InterPro" id="IPR015262">
    <property type="entry name" value="tRNA_Ile_lys_synt_subst-bd"/>
</dbReference>
<comment type="catalytic activity">
    <reaction evidence="7">
        <text>cytidine(34) in tRNA(Ile2) + L-lysine + ATP = lysidine(34) in tRNA(Ile2) + AMP + diphosphate + H(+)</text>
        <dbReference type="Rhea" id="RHEA:43744"/>
        <dbReference type="Rhea" id="RHEA-COMP:10625"/>
        <dbReference type="Rhea" id="RHEA-COMP:10670"/>
        <dbReference type="ChEBI" id="CHEBI:15378"/>
        <dbReference type="ChEBI" id="CHEBI:30616"/>
        <dbReference type="ChEBI" id="CHEBI:32551"/>
        <dbReference type="ChEBI" id="CHEBI:33019"/>
        <dbReference type="ChEBI" id="CHEBI:82748"/>
        <dbReference type="ChEBI" id="CHEBI:83665"/>
        <dbReference type="ChEBI" id="CHEBI:456215"/>
        <dbReference type="EC" id="6.3.4.19"/>
    </reaction>
</comment>
<evidence type="ECO:0000256" key="3">
    <source>
        <dbReference type="ARBA" id="ARBA00022598"/>
    </source>
</evidence>
<dbReference type="InterPro" id="IPR014729">
    <property type="entry name" value="Rossmann-like_a/b/a_fold"/>
</dbReference>
<evidence type="ECO:0000256" key="7">
    <source>
        <dbReference type="ARBA" id="ARBA00048539"/>
    </source>
</evidence>
<keyword evidence="6" id="KW-0067">ATP-binding</keyword>
<evidence type="ECO:0000259" key="8">
    <source>
        <dbReference type="Pfam" id="PF01171"/>
    </source>
</evidence>
<gene>
    <name evidence="10" type="ORF">UFOPK1683_00762</name>
</gene>
<dbReference type="Pfam" id="PF01171">
    <property type="entry name" value="ATP_bind_3"/>
    <property type="match status" value="1"/>
</dbReference>
<proteinExistence type="inferred from homology"/>
<sequence>MVDAIVSIRNAVRPHLQNLEPGEPFLVAVSGGADSLALAYALLLEAKPLALRPIAITIDHQLQKDSHLQAEKVKKQLGEMGYVHIFIEKVLVVSQSGLEADARNVRYKALDKKSQEEKASKVFLGHTSNDQAETVLLGLARGSGTRSLSGMAEQNGIYIRPLLSLSREITERACRESDLDFWSDPHNEDTKYSRVKIRREVIPYLEENLDAGISGALIRSASLLRDDGDALDLWADKEAKALDLLDMECDYLASLPRAIRTRILRLAALEAGVAPGTLTFEQIGAMEALLSRWNGQGEVSLSGGVKVARISGRLSLSVRHS</sequence>
<organism evidence="10">
    <name type="scientific">freshwater metagenome</name>
    <dbReference type="NCBI Taxonomy" id="449393"/>
    <lineage>
        <taxon>unclassified sequences</taxon>
        <taxon>metagenomes</taxon>
        <taxon>ecological metagenomes</taxon>
    </lineage>
</organism>
<evidence type="ECO:0000256" key="5">
    <source>
        <dbReference type="ARBA" id="ARBA00022741"/>
    </source>
</evidence>
<dbReference type="SUPFAM" id="SSF82829">
    <property type="entry name" value="MesJ substrate recognition domain-like"/>
    <property type="match status" value="1"/>
</dbReference>
<dbReference type="EC" id="6.3.4.19" evidence="1"/>
<keyword evidence="3" id="KW-0436">Ligase</keyword>
<keyword evidence="4" id="KW-0819">tRNA processing</keyword>
<evidence type="ECO:0000256" key="1">
    <source>
        <dbReference type="ARBA" id="ARBA00013267"/>
    </source>
</evidence>
<dbReference type="SUPFAM" id="SSF52402">
    <property type="entry name" value="Adenine nucleotide alpha hydrolases-like"/>
    <property type="match status" value="1"/>
</dbReference>
<dbReference type="GO" id="GO:0008033">
    <property type="term" value="P:tRNA processing"/>
    <property type="evidence" value="ECO:0007669"/>
    <property type="project" value="UniProtKB-KW"/>
</dbReference>
<keyword evidence="2" id="KW-0963">Cytoplasm</keyword>
<dbReference type="CDD" id="cd01992">
    <property type="entry name" value="TilS_N"/>
    <property type="match status" value="1"/>
</dbReference>
<evidence type="ECO:0000313" key="10">
    <source>
        <dbReference type="EMBL" id="CAB4572608.1"/>
    </source>
</evidence>
<keyword evidence="5" id="KW-0547">Nucleotide-binding</keyword>
<dbReference type="GO" id="GO:0005737">
    <property type="term" value="C:cytoplasm"/>
    <property type="evidence" value="ECO:0007669"/>
    <property type="project" value="InterPro"/>
</dbReference>